<proteinExistence type="inferred from homology"/>
<dbReference type="Gene3D" id="3.40.50.720">
    <property type="entry name" value="NAD(P)-binding Rossmann-like Domain"/>
    <property type="match status" value="1"/>
</dbReference>
<dbReference type="Proteomes" id="UP000076532">
    <property type="component" value="Unassembled WGS sequence"/>
</dbReference>
<evidence type="ECO:0000313" key="5">
    <source>
        <dbReference type="EMBL" id="KZP18163.1"/>
    </source>
</evidence>
<gene>
    <name evidence="5" type="ORF">FIBSPDRAFT_911786</name>
</gene>
<evidence type="ECO:0000313" key="6">
    <source>
        <dbReference type="Proteomes" id="UP000076532"/>
    </source>
</evidence>
<dbReference type="InterPro" id="IPR051468">
    <property type="entry name" value="Fungal_SecMetab_SDRs"/>
</dbReference>
<evidence type="ECO:0000256" key="4">
    <source>
        <dbReference type="RuleBase" id="RU000363"/>
    </source>
</evidence>
<keyword evidence="3" id="KW-0560">Oxidoreductase</keyword>
<dbReference type="GO" id="GO:0016491">
    <property type="term" value="F:oxidoreductase activity"/>
    <property type="evidence" value="ECO:0007669"/>
    <property type="project" value="UniProtKB-KW"/>
</dbReference>
<dbReference type="AlphaFoldDB" id="A0A166GTX9"/>
<evidence type="ECO:0000256" key="1">
    <source>
        <dbReference type="ARBA" id="ARBA00006484"/>
    </source>
</evidence>
<comment type="similarity">
    <text evidence="1 4">Belongs to the short-chain dehydrogenases/reductases (SDR) family.</text>
</comment>
<dbReference type="PANTHER" id="PTHR43544:SF7">
    <property type="entry name" value="NADB-LER2"/>
    <property type="match status" value="1"/>
</dbReference>
<accession>A0A166GTX9</accession>
<dbReference type="EMBL" id="KV417575">
    <property type="protein sequence ID" value="KZP18163.1"/>
    <property type="molecule type" value="Genomic_DNA"/>
</dbReference>
<dbReference type="PANTHER" id="PTHR43544">
    <property type="entry name" value="SHORT-CHAIN DEHYDROGENASE/REDUCTASE"/>
    <property type="match status" value="1"/>
</dbReference>
<dbReference type="InterPro" id="IPR036291">
    <property type="entry name" value="NAD(P)-bd_dom_sf"/>
</dbReference>
<dbReference type="PRINTS" id="PR00080">
    <property type="entry name" value="SDRFAMILY"/>
</dbReference>
<evidence type="ECO:0000256" key="3">
    <source>
        <dbReference type="ARBA" id="ARBA00023002"/>
    </source>
</evidence>
<dbReference type="Pfam" id="PF00106">
    <property type="entry name" value="adh_short"/>
    <property type="match status" value="1"/>
</dbReference>
<dbReference type="PRINTS" id="PR00081">
    <property type="entry name" value="GDHRDH"/>
</dbReference>
<organism evidence="5 6">
    <name type="scientific">Athelia psychrophila</name>
    <dbReference type="NCBI Taxonomy" id="1759441"/>
    <lineage>
        <taxon>Eukaryota</taxon>
        <taxon>Fungi</taxon>
        <taxon>Dikarya</taxon>
        <taxon>Basidiomycota</taxon>
        <taxon>Agaricomycotina</taxon>
        <taxon>Agaricomycetes</taxon>
        <taxon>Agaricomycetidae</taxon>
        <taxon>Atheliales</taxon>
        <taxon>Atheliaceae</taxon>
        <taxon>Athelia</taxon>
    </lineage>
</organism>
<name>A0A166GTX9_9AGAM</name>
<sequence>MEYVWFVTGTSQGIGLEIVKQLIAVSSHTVFAGCRNPDSAADLQALKTSAKGILHIVTLDVDSQESIQNAADATKALLGDRGVDYLINNAAISEGFDTAFNMSAAGLMRTFQTNVAGPAQVTRAMLPLVERGNRKVVVNISSTAGTFGKDLGPIVASYSVTKAALNMLTLKQASERPDLIIFAVDPGWVRTAMGGEGVPVEAQDTVSNLPGHVAHLLTLFESATRKHSCKIWTHTGQELPW</sequence>
<dbReference type="InterPro" id="IPR002347">
    <property type="entry name" value="SDR_fam"/>
</dbReference>
<reference evidence="5 6" key="1">
    <citation type="journal article" date="2016" name="Mol. Biol. Evol.">
        <title>Comparative Genomics of Early-Diverging Mushroom-Forming Fungi Provides Insights into the Origins of Lignocellulose Decay Capabilities.</title>
        <authorList>
            <person name="Nagy L.G."/>
            <person name="Riley R."/>
            <person name="Tritt A."/>
            <person name="Adam C."/>
            <person name="Daum C."/>
            <person name="Floudas D."/>
            <person name="Sun H."/>
            <person name="Yadav J.S."/>
            <person name="Pangilinan J."/>
            <person name="Larsson K.H."/>
            <person name="Matsuura K."/>
            <person name="Barry K."/>
            <person name="Labutti K."/>
            <person name="Kuo R."/>
            <person name="Ohm R.A."/>
            <person name="Bhattacharya S.S."/>
            <person name="Shirouzu T."/>
            <person name="Yoshinaga Y."/>
            <person name="Martin F.M."/>
            <person name="Grigoriev I.V."/>
            <person name="Hibbett D.S."/>
        </authorList>
    </citation>
    <scope>NUCLEOTIDE SEQUENCE [LARGE SCALE GENOMIC DNA]</scope>
    <source>
        <strain evidence="5 6">CBS 109695</strain>
    </source>
</reference>
<dbReference type="CDD" id="cd05325">
    <property type="entry name" value="carb_red_sniffer_like_SDR_c"/>
    <property type="match status" value="1"/>
</dbReference>
<dbReference type="GO" id="GO:0005737">
    <property type="term" value="C:cytoplasm"/>
    <property type="evidence" value="ECO:0007669"/>
    <property type="project" value="TreeGrafter"/>
</dbReference>
<protein>
    <submittedName>
        <fullName evidence="5">Sniffer</fullName>
    </submittedName>
</protein>
<keyword evidence="2" id="KW-0521">NADP</keyword>
<dbReference type="OrthoDB" id="9876299at2759"/>
<evidence type="ECO:0000256" key="2">
    <source>
        <dbReference type="ARBA" id="ARBA00022857"/>
    </source>
</evidence>
<dbReference type="SUPFAM" id="SSF51735">
    <property type="entry name" value="NAD(P)-binding Rossmann-fold domains"/>
    <property type="match status" value="1"/>
</dbReference>
<keyword evidence="6" id="KW-1185">Reference proteome</keyword>